<dbReference type="InterPro" id="IPR013083">
    <property type="entry name" value="Znf_RING/FYVE/PHD"/>
</dbReference>
<dbReference type="InterPro" id="IPR011011">
    <property type="entry name" value="Znf_FYVE_PHD"/>
</dbReference>
<dbReference type="PROSITE" id="PS50178">
    <property type="entry name" value="ZF_FYVE"/>
    <property type="match status" value="2"/>
</dbReference>
<feature type="domain" description="FYVE-type" evidence="5">
    <location>
        <begin position="108"/>
        <end position="173"/>
    </location>
</feature>
<dbReference type="PROSITE" id="PS00028">
    <property type="entry name" value="ZINC_FINGER_C2H2_1"/>
    <property type="match status" value="1"/>
</dbReference>
<dbReference type="Gene3D" id="4.10.860.20">
    <property type="entry name" value="Rabenosyn, Rab binding domain"/>
    <property type="match status" value="1"/>
</dbReference>
<dbReference type="SUPFAM" id="SSF57903">
    <property type="entry name" value="FYVE/PHD zinc finger"/>
    <property type="match status" value="2"/>
</dbReference>
<dbReference type="Pfam" id="PF11464">
    <property type="entry name" value="Rbsn"/>
    <property type="match status" value="1"/>
</dbReference>
<evidence type="ECO:0000313" key="7">
    <source>
        <dbReference type="Proteomes" id="UP001479436"/>
    </source>
</evidence>
<dbReference type="CDD" id="cd15737">
    <property type="entry name" value="FYVE2_Vac1p_like"/>
    <property type="match status" value="1"/>
</dbReference>
<dbReference type="InterPro" id="IPR021565">
    <property type="entry name" value="Rbsn_Rab-bd"/>
</dbReference>
<keyword evidence="2 4" id="KW-0863">Zinc-finger</keyword>
<dbReference type="GO" id="GO:0004180">
    <property type="term" value="F:carboxypeptidase activity"/>
    <property type="evidence" value="ECO:0007669"/>
    <property type="project" value="UniProtKB-KW"/>
</dbReference>
<feature type="domain" description="FYVE-type" evidence="5">
    <location>
        <begin position="252"/>
        <end position="323"/>
    </location>
</feature>
<accession>A0ABR2WRI6</accession>
<keyword evidence="6" id="KW-0645">Protease</keyword>
<reference evidence="6 7" key="1">
    <citation type="submission" date="2023-04" db="EMBL/GenBank/DDBJ databases">
        <title>Genome of Basidiobolus ranarum AG-B5.</title>
        <authorList>
            <person name="Stajich J.E."/>
            <person name="Carter-House D."/>
            <person name="Gryganskyi A."/>
        </authorList>
    </citation>
    <scope>NUCLEOTIDE SEQUENCE [LARGE SCALE GENOMIC DNA]</scope>
    <source>
        <strain evidence="6 7">AG-B5</strain>
    </source>
</reference>
<dbReference type="CDD" id="cd15761">
    <property type="entry name" value="FYVE1_Vac1p_like"/>
    <property type="match status" value="1"/>
</dbReference>
<evidence type="ECO:0000313" key="6">
    <source>
        <dbReference type="EMBL" id="KAK9764036.1"/>
    </source>
</evidence>
<dbReference type="Gene3D" id="3.30.40.10">
    <property type="entry name" value="Zinc/RING finger domain, C3HC4 (zinc finger)"/>
    <property type="match status" value="2"/>
</dbReference>
<evidence type="ECO:0000256" key="3">
    <source>
        <dbReference type="ARBA" id="ARBA00022833"/>
    </source>
</evidence>
<keyword evidence="1" id="KW-0479">Metal-binding</keyword>
<keyword evidence="6" id="KW-0378">Hydrolase</keyword>
<evidence type="ECO:0000256" key="4">
    <source>
        <dbReference type="PROSITE-ProRule" id="PRU00091"/>
    </source>
</evidence>
<dbReference type="InterPro" id="IPR017455">
    <property type="entry name" value="Znf_FYVE-rel"/>
</dbReference>
<dbReference type="SMART" id="SM00064">
    <property type="entry name" value="FYVE"/>
    <property type="match status" value="2"/>
</dbReference>
<gene>
    <name evidence="6" type="primary">PEP7</name>
    <name evidence="6" type="ORF">K7432_008812</name>
</gene>
<dbReference type="EMBL" id="JASJQH010000508">
    <property type="protein sequence ID" value="KAK9764036.1"/>
    <property type="molecule type" value="Genomic_DNA"/>
</dbReference>
<keyword evidence="7" id="KW-1185">Reference proteome</keyword>
<dbReference type="PANTHER" id="PTHR23164">
    <property type="entry name" value="EARLY ENDOSOME ANTIGEN 1"/>
    <property type="match status" value="1"/>
</dbReference>
<sequence length="520" mass="59519">MNTGTKNPPTEFYNFALAEGEPIYCPICESPMPSLYRLNQHLDSEHSNEDSTQAILGWLKNAQKKVLNPLSKAATLPKIARSKLTDLELNEPQFQENITRDHWQREKNNDFCSNSSCGKPLNIKNGKENCRKCGKLFCDFHTQYQMRLNTSAQHDPTRGYWYRVCEGCYADRDGYLDNEGACRNRTELFVKLRNKTVDKVLLESNRLEKRLDKLARAHSSGALSTAGFFNSIPRMKPQRKSSEQSIVKWEDDNSIKECPFCGVVFGKIRNRRHHCRLCGRVVCGNESCSSNVPLTGNAVMGFYGQNRQAGEVKACRDCRTTISRRKENTDDSTISPIIELYQALSKHRSIIDRTLPKFNQMISILGSISGLTESHMDFQKAAQIRKRLLDSFAQFDGISKKINNLPSNSPWERQLQNNIHLAATHYLQTYMFSLTLLPKLFKKDNDDSSITTTTFGDLQNEPKFEQKKVKNSELLDVLQEQYSQGQGFLHQATKQRRFDDVKLLKQSLNDLAQEMEKLST</sequence>
<dbReference type="SUPFAM" id="SSF140125">
    <property type="entry name" value="Rabenosyn-5 Rab-binding domain-like"/>
    <property type="match status" value="1"/>
</dbReference>
<organism evidence="6 7">
    <name type="scientific">Basidiobolus ranarum</name>
    <dbReference type="NCBI Taxonomy" id="34480"/>
    <lineage>
        <taxon>Eukaryota</taxon>
        <taxon>Fungi</taxon>
        <taxon>Fungi incertae sedis</taxon>
        <taxon>Zoopagomycota</taxon>
        <taxon>Entomophthoromycotina</taxon>
        <taxon>Basidiobolomycetes</taxon>
        <taxon>Basidiobolales</taxon>
        <taxon>Basidiobolaceae</taxon>
        <taxon>Basidiobolus</taxon>
    </lineage>
</organism>
<evidence type="ECO:0000259" key="5">
    <source>
        <dbReference type="PROSITE" id="PS50178"/>
    </source>
</evidence>
<keyword evidence="3" id="KW-0862">Zinc</keyword>
<evidence type="ECO:0000256" key="2">
    <source>
        <dbReference type="ARBA" id="ARBA00022771"/>
    </source>
</evidence>
<dbReference type="Proteomes" id="UP001479436">
    <property type="component" value="Unassembled WGS sequence"/>
</dbReference>
<keyword evidence="6" id="KW-0121">Carboxypeptidase</keyword>
<dbReference type="PANTHER" id="PTHR23164:SF30">
    <property type="entry name" value="EARLY ENDOSOME ANTIGEN 1"/>
    <property type="match status" value="1"/>
</dbReference>
<name>A0ABR2WRI6_9FUNG</name>
<proteinExistence type="predicted"/>
<evidence type="ECO:0000256" key="1">
    <source>
        <dbReference type="ARBA" id="ARBA00022723"/>
    </source>
</evidence>
<comment type="caution">
    <text evidence="6">The sequence shown here is derived from an EMBL/GenBank/DDBJ whole genome shotgun (WGS) entry which is preliminary data.</text>
</comment>
<dbReference type="Pfam" id="PF01363">
    <property type="entry name" value="FYVE"/>
    <property type="match status" value="2"/>
</dbReference>
<dbReference type="InterPro" id="IPR013087">
    <property type="entry name" value="Znf_C2H2_type"/>
</dbReference>
<dbReference type="InterPro" id="IPR000306">
    <property type="entry name" value="Znf_FYVE"/>
</dbReference>
<protein>
    <submittedName>
        <fullName evidence="6">Carboxypeptidase Y-deficient</fullName>
    </submittedName>
</protein>
<dbReference type="InterPro" id="IPR036531">
    <property type="entry name" value="Rbsn_Rab-bd_sf"/>
</dbReference>